<evidence type="ECO:0000256" key="3">
    <source>
        <dbReference type="ARBA" id="ARBA00022801"/>
    </source>
</evidence>
<keyword evidence="5 11" id="KW-0067">ATP-binding</keyword>
<dbReference type="Gene3D" id="1.10.10.160">
    <property type="match status" value="1"/>
</dbReference>
<dbReference type="GO" id="GO:0005524">
    <property type="term" value="F:ATP binding"/>
    <property type="evidence" value="ECO:0007669"/>
    <property type="project" value="UniProtKB-UniRule"/>
</dbReference>
<dbReference type="CDD" id="cd18807">
    <property type="entry name" value="SF1_C_UvrD"/>
    <property type="match status" value="1"/>
</dbReference>
<keyword evidence="7" id="KW-0413">Isomerase</keyword>
<comment type="catalytic activity">
    <reaction evidence="10">
        <text>ATP + H2O = ADP + phosphate + H(+)</text>
        <dbReference type="Rhea" id="RHEA:13065"/>
        <dbReference type="ChEBI" id="CHEBI:15377"/>
        <dbReference type="ChEBI" id="CHEBI:15378"/>
        <dbReference type="ChEBI" id="CHEBI:30616"/>
        <dbReference type="ChEBI" id="CHEBI:43474"/>
        <dbReference type="ChEBI" id="CHEBI:456216"/>
        <dbReference type="EC" id="5.6.2.4"/>
    </reaction>
</comment>
<evidence type="ECO:0000256" key="7">
    <source>
        <dbReference type="ARBA" id="ARBA00023235"/>
    </source>
</evidence>
<dbReference type="SUPFAM" id="SSF52540">
    <property type="entry name" value="P-loop containing nucleoside triphosphate hydrolases"/>
    <property type="match status" value="1"/>
</dbReference>
<dbReference type="GO" id="GO:0016887">
    <property type="term" value="F:ATP hydrolysis activity"/>
    <property type="evidence" value="ECO:0007669"/>
    <property type="project" value="RHEA"/>
</dbReference>
<dbReference type="CDD" id="cd17932">
    <property type="entry name" value="DEXQc_UvrD"/>
    <property type="match status" value="1"/>
</dbReference>
<gene>
    <name evidence="14" type="ORF">A2845_00180</name>
</gene>
<evidence type="ECO:0000259" key="12">
    <source>
        <dbReference type="PROSITE" id="PS51198"/>
    </source>
</evidence>
<evidence type="ECO:0000256" key="5">
    <source>
        <dbReference type="ARBA" id="ARBA00022840"/>
    </source>
</evidence>
<dbReference type="EMBL" id="MHLI01000004">
    <property type="protein sequence ID" value="OGZ06214.1"/>
    <property type="molecule type" value="Genomic_DNA"/>
</dbReference>
<dbReference type="InterPro" id="IPR014016">
    <property type="entry name" value="UvrD-like_ATP-bd"/>
</dbReference>
<dbReference type="GO" id="GO:0000725">
    <property type="term" value="P:recombinational repair"/>
    <property type="evidence" value="ECO:0007669"/>
    <property type="project" value="TreeGrafter"/>
</dbReference>
<keyword evidence="2 11" id="KW-0547">Nucleotide-binding</keyword>
<evidence type="ECO:0000256" key="9">
    <source>
        <dbReference type="ARBA" id="ARBA00034808"/>
    </source>
</evidence>
<evidence type="ECO:0000256" key="10">
    <source>
        <dbReference type="ARBA" id="ARBA00048988"/>
    </source>
</evidence>
<dbReference type="AlphaFoldDB" id="A0A1G2CXY1"/>
<reference evidence="14 15" key="1">
    <citation type="journal article" date="2016" name="Nat. Commun.">
        <title>Thousands of microbial genomes shed light on interconnected biogeochemical processes in an aquifer system.</title>
        <authorList>
            <person name="Anantharaman K."/>
            <person name="Brown C.T."/>
            <person name="Hug L.A."/>
            <person name="Sharon I."/>
            <person name="Castelle C.J."/>
            <person name="Probst A.J."/>
            <person name="Thomas B.C."/>
            <person name="Singh A."/>
            <person name="Wilkins M.J."/>
            <person name="Karaoz U."/>
            <person name="Brodie E.L."/>
            <person name="Williams K.H."/>
            <person name="Hubbard S.S."/>
            <person name="Banfield J.F."/>
        </authorList>
    </citation>
    <scope>NUCLEOTIDE SEQUENCE [LARGE SCALE GENOMIC DNA]</scope>
</reference>
<name>A0A1G2CXY1_9BACT</name>
<comment type="similarity">
    <text evidence="1">Belongs to the helicase family. UvrD subfamily.</text>
</comment>
<sequence length="674" mass="75512">MYSEKKTKDLLANLNPAQKKAVLATEGPVLIVAGAGAGKTKTLTHRIGHIMEGGVPGGAILAITFTNKAAKEMRERVFALLGAEGMVGGFGRRRDLPFIGTFHGLGISILREKGEAIGIPKSASILAQDESLKLIKQSMVKAGVDPKQFEPRKVQGLISRHKGNLGTPDTIEQTTNNRYLATTLKRVFVLYEEALRSANVLDFDDLLEKTVKLLQSHEEILRYYQTQWQYIHVDEYQDTNQVQYQLVRLLAGKTKNICVVGDSDQNIYSWRGASIANILNFEEDYPGARVILLEQNYRSTQNILSAANTVIAKNTMRKQKKLFTENVAGEKLSLFAGYDETDEARFVAMRIAALLSSGARPNEVAILYRTNFQSRVLEEALLFAGIPYQVLGVRFYERKEVKDVLSYLKAARNPNSPFDLERVINVPARGVGKVTLMKILAGEADKLPATMRAKVALFYALLEKIKHAEETMKPSVLIAFIIKETGIERILSDGDEEDTERLANVRELVSVATRYDVFEGEEGIEQFLADVALESDQDTMKGEVDAVRLMTIHASKGLEFPYVFITGMEQDLFPSRRSRDESKDQSEQEEERRLFYVALTRAAKKVFLSYASFRTIFGSRTVNIPSEFLDDLDQALLVNESREGEAFPENTFKSNGKRVSLLGWDEDNDSVVYI</sequence>
<dbReference type="PANTHER" id="PTHR11070:SF2">
    <property type="entry name" value="ATP-DEPENDENT DNA HELICASE SRS2"/>
    <property type="match status" value="1"/>
</dbReference>
<dbReference type="PANTHER" id="PTHR11070">
    <property type="entry name" value="UVRD / RECB / PCRA DNA HELICASE FAMILY MEMBER"/>
    <property type="match status" value="1"/>
</dbReference>
<evidence type="ECO:0000256" key="1">
    <source>
        <dbReference type="ARBA" id="ARBA00009922"/>
    </source>
</evidence>
<protein>
    <recommendedName>
        <fullName evidence="9">DNA 3'-5' helicase</fullName>
        <ecNumber evidence="9">5.6.2.4</ecNumber>
    </recommendedName>
</protein>
<evidence type="ECO:0000259" key="13">
    <source>
        <dbReference type="PROSITE" id="PS51217"/>
    </source>
</evidence>
<evidence type="ECO:0000256" key="4">
    <source>
        <dbReference type="ARBA" id="ARBA00022806"/>
    </source>
</evidence>
<dbReference type="InterPro" id="IPR013986">
    <property type="entry name" value="DExx_box_DNA_helicase_dom_sf"/>
</dbReference>
<feature type="domain" description="UvrD-like helicase ATP-binding" evidence="12">
    <location>
        <begin position="12"/>
        <end position="300"/>
    </location>
</feature>
<dbReference type="Pfam" id="PF00580">
    <property type="entry name" value="UvrD-helicase"/>
    <property type="match status" value="1"/>
</dbReference>
<dbReference type="InterPro" id="IPR000212">
    <property type="entry name" value="DNA_helicase_UvrD/REP"/>
</dbReference>
<evidence type="ECO:0000313" key="14">
    <source>
        <dbReference type="EMBL" id="OGZ06214.1"/>
    </source>
</evidence>
<evidence type="ECO:0000256" key="6">
    <source>
        <dbReference type="ARBA" id="ARBA00023125"/>
    </source>
</evidence>
<dbReference type="Gene3D" id="1.10.486.10">
    <property type="entry name" value="PCRA, domain 4"/>
    <property type="match status" value="1"/>
</dbReference>
<dbReference type="InterPro" id="IPR027417">
    <property type="entry name" value="P-loop_NTPase"/>
</dbReference>
<feature type="domain" description="UvrD-like helicase C-terminal" evidence="13">
    <location>
        <begin position="301"/>
        <end position="557"/>
    </location>
</feature>
<dbReference type="Proteomes" id="UP000177122">
    <property type="component" value="Unassembled WGS sequence"/>
</dbReference>
<keyword evidence="6" id="KW-0238">DNA-binding</keyword>
<dbReference type="PROSITE" id="PS51198">
    <property type="entry name" value="UVRD_HELICASE_ATP_BIND"/>
    <property type="match status" value="1"/>
</dbReference>
<evidence type="ECO:0000256" key="2">
    <source>
        <dbReference type="ARBA" id="ARBA00022741"/>
    </source>
</evidence>
<dbReference type="GO" id="GO:0043138">
    <property type="term" value="F:3'-5' DNA helicase activity"/>
    <property type="evidence" value="ECO:0007669"/>
    <property type="project" value="UniProtKB-EC"/>
</dbReference>
<dbReference type="GO" id="GO:0005829">
    <property type="term" value="C:cytosol"/>
    <property type="evidence" value="ECO:0007669"/>
    <property type="project" value="TreeGrafter"/>
</dbReference>
<evidence type="ECO:0000313" key="15">
    <source>
        <dbReference type="Proteomes" id="UP000177122"/>
    </source>
</evidence>
<comment type="caution">
    <text evidence="14">The sequence shown here is derived from an EMBL/GenBank/DDBJ whole genome shotgun (WGS) entry which is preliminary data.</text>
</comment>
<feature type="binding site" evidence="11">
    <location>
        <begin position="33"/>
        <end position="40"/>
    </location>
    <ligand>
        <name>ATP</name>
        <dbReference type="ChEBI" id="CHEBI:30616"/>
    </ligand>
</feature>
<dbReference type="Pfam" id="PF13361">
    <property type="entry name" value="UvrD_C"/>
    <property type="match status" value="1"/>
</dbReference>
<evidence type="ECO:0000256" key="8">
    <source>
        <dbReference type="ARBA" id="ARBA00034617"/>
    </source>
</evidence>
<dbReference type="PROSITE" id="PS51217">
    <property type="entry name" value="UVRD_HELICASE_CTER"/>
    <property type="match status" value="1"/>
</dbReference>
<dbReference type="EC" id="5.6.2.4" evidence="9"/>
<organism evidence="14 15">
    <name type="scientific">Candidatus Lloydbacteria bacterium RIFCSPHIGHO2_01_FULL_49_22</name>
    <dbReference type="NCBI Taxonomy" id="1798658"/>
    <lineage>
        <taxon>Bacteria</taxon>
        <taxon>Candidatus Lloydiibacteriota</taxon>
    </lineage>
</organism>
<keyword evidence="3 11" id="KW-0378">Hydrolase</keyword>
<comment type="catalytic activity">
    <reaction evidence="8">
        <text>Couples ATP hydrolysis with the unwinding of duplex DNA by translocating in the 3'-5' direction.</text>
        <dbReference type="EC" id="5.6.2.4"/>
    </reaction>
</comment>
<dbReference type="InterPro" id="IPR014017">
    <property type="entry name" value="DNA_helicase_UvrD-like_C"/>
</dbReference>
<keyword evidence="4 11" id="KW-0347">Helicase</keyword>
<evidence type="ECO:0000256" key="11">
    <source>
        <dbReference type="PROSITE-ProRule" id="PRU00560"/>
    </source>
</evidence>
<dbReference type="GO" id="GO:0003677">
    <property type="term" value="F:DNA binding"/>
    <property type="evidence" value="ECO:0007669"/>
    <property type="project" value="UniProtKB-KW"/>
</dbReference>
<dbReference type="GO" id="GO:0033202">
    <property type="term" value="C:DNA helicase complex"/>
    <property type="evidence" value="ECO:0007669"/>
    <property type="project" value="TreeGrafter"/>
</dbReference>
<proteinExistence type="inferred from homology"/>
<dbReference type="Gene3D" id="3.40.50.300">
    <property type="entry name" value="P-loop containing nucleotide triphosphate hydrolases"/>
    <property type="match status" value="2"/>
</dbReference>
<accession>A0A1G2CXY1</accession>